<feature type="non-terminal residue" evidence="2">
    <location>
        <position position="66"/>
    </location>
</feature>
<dbReference type="STRING" id="6184.A0A430Q2R5"/>
<feature type="domain" description="SHSP" evidence="1">
    <location>
        <begin position="22"/>
        <end position="63"/>
    </location>
</feature>
<reference evidence="2 3" key="1">
    <citation type="journal article" date="2019" name="PLoS Pathog.">
        <title>Genome sequence of the bovine parasite Schistosoma bovis Tanzania.</title>
        <authorList>
            <person name="Oey H."/>
            <person name="Zakrzewski M."/>
            <person name="Gobert G."/>
            <person name="Gravermann K."/>
            <person name="Stoye J."/>
            <person name="Jones M."/>
            <person name="Mcmanus D."/>
            <person name="Krause L."/>
        </authorList>
    </citation>
    <scope>NUCLEOTIDE SEQUENCE [LARGE SCALE GENOMIC DNA]</scope>
    <source>
        <strain evidence="2 3">TAN1997</strain>
    </source>
</reference>
<organism evidence="2 3">
    <name type="scientific">Schistosoma bovis</name>
    <name type="common">Blood fluke</name>
    <dbReference type="NCBI Taxonomy" id="6184"/>
    <lineage>
        <taxon>Eukaryota</taxon>
        <taxon>Metazoa</taxon>
        <taxon>Spiralia</taxon>
        <taxon>Lophotrochozoa</taxon>
        <taxon>Platyhelminthes</taxon>
        <taxon>Trematoda</taxon>
        <taxon>Digenea</taxon>
        <taxon>Strigeidida</taxon>
        <taxon>Schistosomatoidea</taxon>
        <taxon>Schistosomatidae</taxon>
        <taxon>Schistosoma</taxon>
    </lineage>
</organism>
<dbReference type="Pfam" id="PF00011">
    <property type="entry name" value="HSP20"/>
    <property type="match status" value="1"/>
</dbReference>
<gene>
    <name evidence="2" type="ORF">DC041_0011288</name>
</gene>
<dbReference type="Gene3D" id="2.60.40.790">
    <property type="match status" value="1"/>
</dbReference>
<dbReference type="AlphaFoldDB" id="A0A430Q2R5"/>
<name>A0A430Q2R5_SCHBO</name>
<dbReference type="Proteomes" id="UP000290809">
    <property type="component" value="Unassembled WGS sequence"/>
</dbReference>
<protein>
    <recommendedName>
        <fullName evidence="1">SHSP domain-containing protein</fullName>
    </recommendedName>
</protein>
<dbReference type="InterPro" id="IPR002068">
    <property type="entry name" value="A-crystallin/Hsp20_dom"/>
</dbReference>
<dbReference type="EMBL" id="QMKO01003051">
    <property type="protein sequence ID" value="RTG81976.1"/>
    <property type="molecule type" value="Genomic_DNA"/>
</dbReference>
<evidence type="ECO:0000259" key="1">
    <source>
        <dbReference type="Pfam" id="PF00011"/>
    </source>
</evidence>
<dbReference type="InterPro" id="IPR008978">
    <property type="entry name" value="HSP20-like_chaperone"/>
</dbReference>
<sequence length="66" mass="7363">MFRRPGSVSDFLKDAYEIGEDGKVHFKVRFDAQGFAPQDINVTSSENRVTVHAKKETTTDGGKCSR</sequence>
<accession>A0A430Q2R5</accession>
<keyword evidence="3" id="KW-1185">Reference proteome</keyword>
<evidence type="ECO:0000313" key="3">
    <source>
        <dbReference type="Proteomes" id="UP000290809"/>
    </source>
</evidence>
<comment type="caution">
    <text evidence="2">The sequence shown here is derived from an EMBL/GenBank/DDBJ whole genome shotgun (WGS) entry which is preliminary data.</text>
</comment>
<proteinExistence type="predicted"/>
<dbReference type="CDD" id="cd06526">
    <property type="entry name" value="metazoan_ACD"/>
    <property type="match status" value="1"/>
</dbReference>
<dbReference type="SUPFAM" id="SSF49764">
    <property type="entry name" value="HSP20-like chaperones"/>
    <property type="match status" value="1"/>
</dbReference>
<evidence type="ECO:0000313" key="2">
    <source>
        <dbReference type="EMBL" id="RTG81976.1"/>
    </source>
</evidence>